<dbReference type="InterPro" id="IPR001077">
    <property type="entry name" value="COMT_C"/>
</dbReference>
<keyword evidence="2" id="KW-0808">Transferase</keyword>
<dbReference type="SUPFAM" id="SSF46785">
    <property type="entry name" value="Winged helix' DNA-binding domain"/>
    <property type="match status" value="1"/>
</dbReference>
<evidence type="ECO:0000256" key="3">
    <source>
        <dbReference type="ARBA" id="ARBA00022691"/>
    </source>
</evidence>
<dbReference type="InterPro" id="IPR029063">
    <property type="entry name" value="SAM-dependent_MTases_sf"/>
</dbReference>
<dbReference type="Pfam" id="PF00891">
    <property type="entry name" value="Methyltransf_2"/>
    <property type="match status" value="1"/>
</dbReference>
<sequence>MADAEEEACMFALQLATSAILPMTLRTCIQLGLLETLAAAGGKALTPEEVAAAAMQLPSNNSKATTKTNPEAAAMVDRMLRLLAAYKVVSCVVDECDDGSLCRRYGAEPLCKWLTANEDGVSMAPFCLLAQDKLFMEAWCHMKEAVLEGGSAFTRAFGASWFEHAATDARFNRVFNEAMEQHSVIITKKLLELYHGFEGIGTLVDVAGGLGAVIHAITTKYPGIKGINFDLPHVISDAQPYPGVEHVGGDMFESVPSGGDAILMKWILNCFSDQECAKLLKNCYDALPDHGKVINVECILPPNPKPDATINSAQGLISIDVCLLAYSPGGKERYLRDLEKLAMQGCWIHRRQAHIHLRQLLGYRVHQVASFICYPPTYCYFSFSSNFHTILLLNN</sequence>
<evidence type="ECO:0000313" key="6">
    <source>
        <dbReference type="EMBL" id="BAK04898.1"/>
    </source>
</evidence>
<evidence type="ECO:0000259" key="5">
    <source>
        <dbReference type="Pfam" id="PF08100"/>
    </source>
</evidence>
<feature type="domain" description="O-methyltransferase dimerisation" evidence="5">
    <location>
        <begin position="13"/>
        <end position="116"/>
    </location>
</feature>
<protein>
    <submittedName>
        <fullName evidence="6">Predicted protein</fullName>
    </submittedName>
</protein>
<keyword evidence="3" id="KW-0949">S-adenosyl-L-methionine</keyword>
<dbReference type="Pfam" id="PF08100">
    <property type="entry name" value="Dimerisation"/>
    <property type="match status" value="1"/>
</dbReference>
<accession>F2EC26</accession>
<evidence type="ECO:0000256" key="2">
    <source>
        <dbReference type="ARBA" id="ARBA00022679"/>
    </source>
</evidence>
<dbReference type="AlphaFoldDB" id="F2EC26"/>
<name>F2EC26_HORVV</name>
<dbReference type="GO" id="GO:0008171">
    <property type="term" value="F:O-methyltransferase activity"/>
    <property type="evidence" value="ECO:0007669"/>
    <property type="project" value="InterPro"/>
</dbReference>
<dbReference type="SUPFAM" id="SSF53335">
    <property type="entry name" value="S-adenosyl-L-methionine-dependent methyltransferases"/>
    <property type="match status" value="1"/>
</dbReference>
<proteinExistence type="evidence at transcript level"/>
<dbReference type="Gene3D" id="3.40.50.150">
    <property type="entry name" value="Vaccinia Virus protein VP39"/>
    <property type="match status" value="1"/>
</dbReference>
<evidence type="ECO:0000256" key="1">
    <source>
        <dbReference type="ARBA" id="ARBA00022603"/>
    </source>
</evidence>
<dbReference type="GO" id="GO:0046983">
    <property type="term" value="F:protein dimerization activity"/>
    <property type="evidence" value="ECO:0007669"/>
    <property type="project" value="InterPro"/>
</dbReference>
<reference evidence="6" key="1">
    <citation type="journal article" date="2011" name="Plant Physiol.">
        <title>Comprehensive sequence analysis of 24,783 barley full-length cDNAs derived from 12 clone libraries.</title>
        <authorList>
            <person name="Matsumoto T."/>
            <person name="Tanaka T."/>
            <person name="Sakai H."/>
            <person name="Amano N."/>
            <person name="Kanamori H."/>
            <person name="Kurita K."/>
            <person name="Kikuta A."/>
            <person name="Kamiya K."/>
            <person name="Yamamoto M."/>
            <person name="Ikawa H."/>
            <person name="Fujii N."/>
            <person name="Hori K."/>
            <person name="Itoh T."/>
            <person name="Sato K."/>
        </authorList>
    </citation>
    <scope>NUCLEOTIDE SEQUENCE</scope>
    <source>
        <tissue evidence="6">Flower</tissue>
    </source>
</reference>
<dbReference type="InterPro" id="IPR012967">
    <property type="entry name" value="COMT_dimerisation"/>
</dbReference>
<dbReference type="PROSITE" id="PS51683">
    <property type="entry name" value="SAM_OMT_II"/>
    <property type="match status" value="1"/>
</dbReference>
<dbReference type="PIRSF" id="PIRSF005739">
    <property type="entry name" value="O-mtase"/>
    <property type="match status" value="1"/>
</dbReference>
<feature type="domain" description="O-methyltransferase C-terminal" evidence="4">
    <location>
        <begin position="139"/>
        <end position="343"/>
    </location>
</feature>
<dbReference type="EMBL" id="AK373701">
    <property type="protein sequence ID" value="BAK04898.1"/>
    <property type="molecule type" value="mRNA"/>
</dbReference>
<dbReference type="InterPro" id="IPR036390">
    <property type="entry name" value="WH_DNA-bd_sf"/>
</dbReference>
<dbReference type="FunFam" id="1.10.10.10:FF:000357">
    <property type="entry name" value="Caffeic acid 3-O-methyltransferase"/>
    <property type="match status" value="1"/>
</dbReference>
<dbReference type="GO" id="GO:0032259">
    <property type="term" value="P:methylation"/>
    <property type="evidence" value="ECO:0007669"/>
    <property type="project" value="UniProtKB-KW"/>
</dbReference>
<dbReference type="PANTHER" id="PTHR11746">
    <property type="entry name" value="O-METHYLTRANSFERASE"/>
    <property type="match status" value="1"/>
</dbReference>
<keyword evidence="1" id="KW-0489">Methyltransferase</keyword>
<evidence type="ECO:0000259" key="4">
    <source>
        <dbReference type="Pfam" id="PF00891"/>
    </source>
</evidence>
<dbReference type="Gene3D" id="1.10.10.10">
    <property type="entry name" value="Winged helix-like DNA-binding domain superfamily/Winged helix DNA-binding domain"/>
    <property type="match status" value="1"/>
</dbReference>
<dbReference type="InterPro" id="IPR016461">
    <property type="entry name" value="COMT-like"/>
</dbReference>
<organism evidence="6">
    <name type="scientific">Hordeum vulgare subsp. vulgare</name>
    <name type="common">Domesticated barley</name>
    <dbReference type="NCBI Taxonomy" id="112509"/>
    <lineage>
        <taxon>Eukaryota</taxon>
        <taxon>Viridiplantae</taxon>
        <taxon>Streptophyta</taxon>
        <taxon>Embryophyta</taxon>
        <taxon>Tracheophyta</taxon>
        <taxon>Spermatophyta</taxon>
        <taxon>Magnoliopsida</taxon>
        <taxon>Liliopsida</taxon>
        <taxon>Poales</taxon>
        <taxon>Poaceae</taxon>
        <taxon>BOP clade</taxon>
        <taxon>Pooideae</taxon>
        <taxon>Triticodae</taxon>
        <taxon>Triticeae</taxon>
        <taxon>Hordeinae</taxon>
        <taxon>Hordeum</taxon>
    </lineage>
</organism>
<dbReference type="InterPro" id="IPR036388">
    <property type="entry name" value="WH-like_DNA-bd_sf"/>
</dbReference>